<sequence>MDNPQRTPRSLKARLSAGEQLLGALVRMPAEDNLEMLGVAGFDFVIVDCEHGPADVVALRHHITIADLYGMGVLVRIGGGESALALRALDQGAEGIVAPHVDSAEDAAELVRSVHYPPLGERGFATYPRAGRFGTVVPEDHLRRAAESTLVIAMLESPAAVAATSAILRTPGVDGYLIGAADLGASSTDTDPSVAEAIQSIRADADGTGTLRCDLVPSLAAARASLADGAQLVAYNVAHVLMTHFTELRVD</sequence>
<keyword evidence="3 5" id="KW-0456">Lyase</keyword>
<proteinExistence type="inferred from homology"/>
<dbReference type="Proteomes" id="UP000555407">
    <property type="component" value="Unassembled WGS sequence"/>
</dbReference>
<comment type="caution">
    <text evidence="5">The sequence shown here is derived from an EMBL/GenBank/DDBJ whole genome shotgun (WGS) entry which is preliminary data.</text>
</comment>
<dbReference type="InterPro" id="IPR005000">
    <property type="entry name" value="Aldolase/citrate-lyase_domain"/>
</dbReference>
<gene>
    <name evidence="5" type="ORF">BJY22_007298</name>
</gene>
<keyword evidence="2" id="KW-0479">Metal-binding</keyword>
<dbReference type="InterPro" id="IPR040442">
    <property type="entry name" value="Pyrv_kinase-like_dom_sf"/>
</dbReference>
<evidence type="ECO:0000256" key="2">
    <source>
        <dbReference type="ARBA" id="ARBA00022723"/>
    </source>
</evidence>
<dbReference type="Pfam" id="PF03328">
    <property type="entry name" value="HpcH_HpaI"/>
    <property type="match status" value="1"/>
</dbReference>
<dbReference type="GO" id="GO:0005737">
    <property type="term" value="C:cytoplasm"/>
    <property type="evidence" value="ECO:0007669"/>
    <property type="project" value="TreeGrafter"/>
</dbReference>
<dbReference type="GO" id="GO:0046872">
    <property type="term" value="F:metal ion binding"/>
    <property type="evidence" value="ECO:0007669"/>
    <property type="project" value="UniProtKB-KW"/>
</dbReference>
<dbReference type="RefSeq" id="WP_167216181.1">
    <property type="nucleotide sequence ID" value="NZ_JAASRO010000001.1"/>
</dbReference>
<dbReference type="Gene3D" id="3.20.20.60">
    <property type="entry name" value="Phosphoenolpyruvate-binding domains"/>
    <property type="match status" value="1"/>
</dbReference>
<dbReference type="GO" id="GO:0016832">
    <property type="term" value="F:aldehyde-lyase activity"/>
    <property type="evidence" value="ECO:0007669"/>
    <property type="project" value="TreeGrafter"/>
</dbReference>
<protein>
    <submittedName>
        <fullName evidence="5">4-hydroxy-2-oxoheptanedioate aldolase</fullName>
        <ecNumber evidence="5">4.1.2.52</ecNumber>
    </submittedName>
</protein>
<name>A0A7X6A4L4_9ACTN</name>
<evidence type="ECO:0000259" key="4">
    <source>
        <dbReference type="Pfam" id="PF03328"/>
    </source>
</evidence>
<dbReference type="SUPFAM" id="SSF51621">
    <property type="entry name" value="Phosphoenolpyruvate/pyruvate domain"/>
    <property type="match status" value="1"/>
</dbReference>
<dbReference type="PANTHER" id="PTHR30502">
    <property type="entry name" value="2-KETO-3-DEOXY-L-RHAMNONATE ALDOLASE"/>
    <property type="match status" value="1"/>
</dbReference>
<dbReference type="InterPro" id="IPR050251">
    <property type="entry name" value="HpcH-HpaI_aldolase"/>
</dbReference>
<dbReference type="InterPro" id="IPR015813">
    <property type="entry name" value="Pyrv/PenolPyrv_kinase-like_dom"/>
</dbReference>
<evidence type="ECO:0000313" key="6">
    <source>
        <dbReference type="Proteomes" id="UP000555407"/>
    </source>
</evidence>
<evidence type="ECO:0000256" key="3">
    <source>
        <dbReference type="ARBA" id="ARBA00023239"/>
    </source>
</evidence>
<evidence type="ECO:0000313" key="5">
    <source>
        <dbReference type="EMBL" id="NIK61581.1"/>
    </source>
</evidence>
<feature type="domain" description="HpcH/HpaI aldolase/citrate lyase" evidence="4">
    <location>
        <begin position="34"/>
        <end position="235"/>
    </location>
</feature>
<dbReference type="AlphaFoldDB" id="A0A7X6A4L4"/>
<reference evidence="5 6" key="1">
    <citation type="submission" date="2020-03" db="EMBL/GenBank/DDBJ databases">
        <title>Sequencing the genomes of 1000 actinobacteria strains.</title>
        <authorList>
            <person name="Klenk H.-P."/>
        </authorList>
    </citation>
    <scope>NUCLEOTIDE SEQUENCE [LARGE SCALE GENOMIC DNA]</scope>
    <source>
        <strain evidence="5 6">DSM 45490</strain>
    </source>
</reference>
<dbReference type="EC" id="4.1.2.52" evidence="5"/>
<organism evidence="5 6">
    <name type="scientific">Kribbella shirazensis</name>
    <dbReference type="NCBI Taxonomy" id="1105143"/>
    <lineage>
        <taxon>Bacteria</taxon>
        <taxon>Bacillati</taxon>
        <taxon>Actinomycetota</taxon>
        <taxon>Actinomycetes</taxon>
        <taxon>Propionibacteriales</taxon>
        <taxon>Kribbellaceae</taxon>
        <taxon>Kribbella</taxon>
    </lineage>
</organism>
<comment type="similarity">
    <text evidence="1">Belongs to the HpcH/HpaI aldolase family.</text>
</comment>
<evidence type="ECO:0000256" key="1">
    <source>
        <dbReference type="ARBA" id="ARBA00005568"/>
    </source>
</evidence>
<keyword evidence="6" id="KW-1185">Reference proteome</keyword>
<dbReference type="PANTHER" id="PTHR30502:SF0">
    <property type="entry name" value="PHOSPHOENOLPYRUVATE CARBOXYLASE FAMILY PROTEIN"/>
    <property type="match status" value="1"/>
</dbReference>
<dbReference type="EMBL" id="JAASRO010000001">
    <property type="protein sequence ID" value="NIK61581.1"/>
    <property type="molecule type" value="Genomic_DNA"/>
</dbReference>
<accession>A0A7X6A4L4</accession>